<comment type="caution">
    <text evidence="1">The sequence shown here is derived from an EMBL/GenBank/DDBJ whole genome shotgun (WGS) entry which is preliminary data.</text>
</comment>
<evidence type="ECO:0000313" key="1">
    <source>
        <dbReference type="EMBL" id="KAK6540159.1"/>
    </source>
</evidence>
<dbReference type="GO" id="GO:0043248">
    <property type="term" value="P:proteasome assembly"/>
    <property type="evidence" value="ECO:0007669"/>
    <property type="project" value="InterPro"/>
</dbReference>
<keyword evidence="2" id="KW-1185">Reference proteome</keyword>
<dbReference type="Proteomes" id="UP001365542">
    <property type="component" value="Unassembled WGS sequence"/>
</dbReference>
<dbReference type="Gene3D" id="3.30.230.100">
    <property type="match status" value="1"/>
</dbReference>
<protein>
    <submittedName>
        <fullName evidence="1">Uncharacterized protein</fullName>
    </submittedName>
</protein>
<dbReference type="Pfam" id="PF16093">
    <property type="entry name" value="PAC4"/>
    <property type="match status" value="1"/>
</dbReference>
<dbReference type="AlphaFoldDB" id="A0AAV9XDH9"/>
<reference evidence="1 2" key="1">
    <citation type="submission" date="2019-10" db="EMBL/GenBank/DDBJ databases">
        <authorList>
            <person name="Palmer J.M."/>
        </authorList>
    </citation>
    <scope>NUCLEOTIDE SEQUENCE [LARGE SCALE GENOMIC DNA]</scope>
    <source>
        <strain evidence="1 2">TWF694</strain>
    </source>
</reference>
<gene>
    <name evidence="1" type="ORF">TWF694_008979</name>
</gene>
<dbReference type="InterPro" id="IPR032157">
    <property type="entry name" value="PAC4"/>
</dbReference>
<organism evidence="1 2">
    <name type="scientific">Orbilia ellipsospora</name>
    <dbReference type="NCBI Taxonomy" id="2528407"/>
    <lineage>
        <taxon>Eukaryota</taxon>
        <taxon>Fungi</taxon>
        <taxon>Dikarya</taxon>
        <taxon>Ascomycota</taxon>
        <taxon>Pezizomycotina</taxon>
        <taxon>Orbiliomycetes</taxon>
        <taxon>Orbiliales</taxon>
        <taxon>Orbiliaceae</taxon>
        <taxon>Orbilia</taxon>
    </lineage>
</organism>
<sequence length="181" mass="19010">MAAPPSTTTAQVSQIHQLAVPLPRTADTSLHLHLTIASHHILLFLTTTSANHSLERSLLSIPGVNTSSTSGGEDVLNPVRAGDSAVPRGRVGVGSFVYAMPSLINKKETICTPLIPDMATLETTERIARILARRLQVPVYLGNSMSFAAMGGGGSVEEEMGVVKDVVEVVVGAFGKSREGP</sequence>
<evidence type="ECO:0000313" key="2">
    <source>
        <dbReference type="Proteomes" id="UP001365542"/>
    </source>
</evidence>
<proteinExistence type="predicted"/>
<dbReference type="EMBL" id="JAVHJO010000005">
    <property type="protein sequence ID" value="KAK6540159.1"/>
    <property type="molecule type" value="Genomic_DNA"/>
</dbReference>
<name>A0AAV9XDH9_9PEZI</name>
<accession>A0AAV9XDH9</accession>